<protein>
    <submittedName>
        <fullName evidence="1">Uncharacterized protein</fullName>
    </submittedName>
</protein>
<dbReference type="EMBL" id="KZ107838">
    <property type="protein sequence ID" value="OSS55195.1"/>
    <property type="molecule type" value="Genomic_DNA"/>
</dbReference>
<proteinExistence type="predicted"/>
<evidence type="ECO:0000313" key="1">
    <source>
        <dbReference type="EMBL" id="OSS55195.1"/>
    </source>
</evidence>
<reference evidence="1 2" key="1">
    <citation type="journal article" date="2017" name="Genome Announc.">
        <title>Genome sequence of the saprophytic ascomycete Epicoccum nigrum ICMP 19927 strain isolated from New Zealand.</title>
        <authorList>
            <person name="Fokin M."/>
            <person name="Fleetwood D."/>
            <person name="Weir B.S."/>
            <person name="Villas-Boas S.G."/>
        </authorList>
    </citation>
    <scope>NUCLEOTIDE SEQUENCE [LARGE SCALE GENOMIC DNA]</scope>
    <source>
        <strain evidence="1 2">ICMP 19927</strain>
    </source>
</reference>
<sequence length="113" mass="12352">MSPQQHTTERPELTSQDIRAMNPRLRVCPISFIGGIILTSPSISYTPTLYLFPKPHASPTTRHAHHHPLFLPPSFSSTTFSPTLSTTPSASLFCSFIAPANSPLSPLISSFFS</sequence>
<organism evidence="1 2">
    <name type="scientific">Epicoccum nigrum</name>
    <name type="common">Soil fungus</name>
    <name type="synonym">Epicoccum purpurascens</name>
    <dbReference type="NCBI Taxonomy" id="105696"/>
    <lineage>
        <taxon>Eukaryota</taxon>
        <taxon>Fungi</taxon>
        <taxon>Dikarya</taxon>
        <taxon>Ascomycota</taxon>
        <taxon>Pezizomycotina</taxon>
        <taxon>Dothideomycetes</taxon>
        <taxon>Pleosporomycetidae</taxon>
        <taxon>Pleosporales</taxon>
        <taxon>Pleosporineae</taxon>
        <taxon>Didymellaceae</taxon>
        <taxon>Epicoccum</taxon>
    </lineage>
</organism>
<dbReference type="Proteomes" id="UP000193240">
    <property type="component" value="Unassembled WGS sequence"/>
</dbReference>
<dbReference type="InParanoid" id="A0A1Y2MGE0"/>
<accession>A0A1Y2MGE0</accession>
<name>A0A1Y2MGE0_EPING</name>
<evidence type="ECO:0000313" key="2">
    <source>
        <dbReference type="Proteomes" id="UP000193240"/>
    </source>
</evidence>
<gene>
    <name evidence="1" type="ORF">B5807_01752</name>
</gene>
<keyword evidence="2" id="KW-1185">Reference proteome</keyword>
<dbReference type="AlphaFoldDB" id="A0A1Y2MGE0"/>